<dbReference type="InterPro" id="IPR011249">
    <property type="entry name" value="Metalloenz_LuxS/M16"/>
</dbReference>
<protein>
    <submittedName>
        <fullName evidence="3">Catalytic/ metal ion binding / metalloendopeptidase/ zinc ion binding protein</fullName>
    </submittedName>
</protein>
<dbReference type="GeneID" id="824913"/>
<dbReference type="GO" id="GO:0046872">
    <property type="term" value="F:metal ion binding"/>
    <property type="evidence" value="ECO:0007669"/>
    <property type="project" value="InterPro"/>
</dbReference>
<dbReference type="PANTHER" id="PTHR43690:SF23">
    <property type="entry name" value="INSULIN-DEGRADING ENZYME-LIKE 2"/>
    <property type="match status" value="1"/>
</dbReference>
<dbReference type="ExpressionAtlas" id="F4J3D6">
    <property type="expression patterns" value="baseline and differential"/>
</dbReference>
<dbReference type="PANTHER" id="PTHR43690">
    <property type="entry name" value="NARDILYSIN"/>
    <property type="match status" value="1"/>
</dbReference>
<dbReference type="AlphaFoldDB" id="F4J3D6"/>
<dbReference type="InterPro" id="IPR050626">
    <property type="entry name" value="Peptidase_M16"/>
</dbReference>
<reference evidence="3 4" key="1">
    <citation type="journal article" date="2000" name="Nature">
        <title>Sequence and analysis of chromosome 3 of the plant Arabidopsis thaliana.</title>
        <authorList>
            <consortium name="European Union Chromosome 3 Arabidopsis Sequencing Consortium"/>
            <consortium name="Institute for Genomic Research"/>
            <consortium name="Kazusa DNA Research Institute"/>
            <person name="Salanoubat M."/>
            <person name="Lemcke K."/>
            <person name="Rieger M."/>
            <person name="Ansorge W."/>
            <person name="Unseld M."/>
            <person name="Fartmann B."/>
            <person name="Valle G."/>
            <person name="Blocker H."/>
            <person name="Perez-Alonso M."/>
            <person name="Obermaier B."/>
            <person name="Delseny M."/>
            <person name="Boutry M."/>
            <person name="Grivell L.A."/>
            <person name="Mache R."/>
            <person name="Puigdomenech P."/>
            <person name="De Simone V."/>
            <person name="Choisne N."/>
            <person name="Artiguenave F."/>
            <person name="Robert C."/>
            <person name="Brottier P."/>
            <person name="Wincker P."/>
            <person name="Cattolico L."/>
            <person name="Weissenbach J."/>
            <person name="Saurin W."/>
            <person name="Quetier F."/>
            <person name="Schafer M."/>
            <person name="Muller-Auer S."/>
            <person name="Gabel C."/>
            <person name="Fuchs M."/>
            <person name="Benes V."/>
            <person name="Wurmbach E."/>
            <person name="Drzonek H."/>
            <person name="Erfle H."/>
            <person name="Jordan N."/>
            <person name="Bangert S."/>
            <person name="Wiedelmann R."/>
            <person name="Kranz H."/>
            <person name="Voss H."/>
            <person name="Holland R."/>
            <person name="Brandt P."/>
            <person name="Nyakatura G."/>
            <person name="Vezzi A."/>
            <person name="D'Angelo M."/>
            <person name="Pallavicini A."/>
            <person name="Toppo S."/>
            <person name="Simionati B."/>
            <person name="Conrad A."/>
            <person name="Hornischer K."/>
            <person name="Kauer G."/>
            <person name="Lohnert T.H."/>
            <person name="Nordsiek G."/>
            <person name="Reichelt J."/>
            <person name="Scharfe M."/>
            <person name="Schon O."/>
            <person name="Bargues M."/>
            <person name="Terol J."/>
            <person name="Climent J."/>
            <person name="Navarro P."/>
            <person name="Collado C."/>
            <person name="Perez-Perez A."/>
            <person name="Ottenwalder B."/>
            <person name="Duchemin D."/>
            <person name="Cooke R."/>
            <person name="Laudie M."/>
            <person name="Berger-Llauro C."/>
            <person name="Purnelle B."/>
            <person name="Masuy D."/>
            <person name="de Haan M."/>
            <person name="Maarse A.C."/>
            <person name="Alcaraz J.P."/>
            <person name="Cottet A."/>
            <person name="Casacuberta E."/>
            <person name="Monfort A."/>
            <person name="Argiriou A."/>
            <person name="flores M."/>
            <person name="Liguori R."/>
            <person name="Vitale D."/>
            <person name="Mannhaupt G."/>
            <person name="Haase D."/>
            <person name="Schoof H."/>
            <person name="Rudd S."/>
            <person name="Zaccaria P."/>
            <person name="Mewes H.W."/>
            <person name="Mayer K.F."/>
            <person name="Kaul S."/>
            <person name="Town C.D."/>
            <person name="Koo H.L."/>
            <person name="Tallon L.J."/>
            <person name="Jenkins J."/>
            <person name="Rooney T."/>
            <person name="Rizzo M."/>
            <person name="Walts A."/>
            <person name="Utterback T."/>
            <person name="Fujii C.Y."/>
            <person name="Shea T.P."/>
            <person name="Creasy T.H."/>
            <person name="Haas B."/>
            <person name="Maiti R."/>
            <person name="Wu D."/>
            <person name="Peterson J."/>
            <person name="Van Aken S."/>
            <person name="Pai G."/>
            <person name="Militscher J."/>
            <person name="Sellers P."/>
            <person name="Gill J.E."/>
            <person name="Feldblyum T.V."/>
            <person name="Preuss D."/>
            <person name="Lin X."/>
            <person name="Nierman W.C."/>
            <person name="Salzberg S.L."/>
            <person name="White O."/>
            <person name="Venter J.C."/>
            <person name="Fraser C.M."/>
            <person name="Kaneko T."/>
            <person name="Nakamura Y."/>
            <person name="Sato S."/>
            <person name="Kato T."/>
            <person name="Asamizu E."/>
            <person name="Sasamoto S."/>
            <person name="Kimura T."/>
            <person name="Idesawa K."/>
            <person name="Kawashima K."/>
            <person name="Kishida Y."/>
            <person name="Kiyokawa C."/>
            <person name="Kohara M."/>
            <person name="Matsumoto M."/>
            <person name="Matsuno A."/>
            <person name="Muraki A."/>
            <person name="Nakayama S."/>
            <person name="Nakazaki N."/>
            <person name="Shinpo S."/>
            <person name="Takeuchi C."/>
            <person name="Wada T."/>
            <person name="Watanabe A."/>
            <person name="Yamada M."/>
            <person name="Yasuda M."/>
            <person name="Tabata S."/>
        </authorList>
    </citation>
    <scope>NUCLEOTIDE SEQUENCE [LARGE SCALE GENOMIC DNA]</scope>
    <source>
        <strain evidence="4">cv. Columbia</strain>
    </source>
</reference>
<dbReference type="Araport" id="AT3G57460"/>
<evidence type="ECO:0000313" key="2">
    <source>
        <dbReference type="Araport" id="AT3G57460"/>
    </source>
</evidence>
<proteinExistence type="predicted"/>
<accession>F4J3D6</accession>
<organism evidence="3 4">
    <name type="scientific">Arabidopsis thaliana</name>
    <name type="common">Mouse-ear cress</name>
    <dbReference type="NCBI Taxonomy" id="3702"/>
    <lineage>
        <taxon>Eukaryota</taxon>
        <taxon>Viridiplantae</taxon>
        <taxon>Streptophyta</taxon>
        <taxon>Embryophyta</taxon>
        <taxon>Tracheophyta</taxon>
        <taxon>Spermatophyta</taxon>
        <taxon>Magnoliopsida</taxon>
        <taxon>eudicotyledons</taxon>
        <taxon>Gunneridae</taxon>
        <taxon>Pentapetalae</taxon>
        <taxon>rosids</taxon>
        <taxon>malvids</taxon>
        <taxon>Brassicales</taxon>
        <taxon>Brassicaceae</taxon>
        <taxon>Camelineae</taxon>
        <taxon>Arabidopsis</taxon>
    </lineage>
</organism>
<gene>
    <name evidence="2 3" type="ordered locus">At3g57460</name>
</gene>
<reference evidence="4" key="2">
    <citation type="journal article" date="2017" name="Plant J.">
        <title>Araport11: a complete reannotation of the Arabidopsis thaliana reference genome.</title>
        <authorList>
            <person name="Cheng C.Y."/>
            <person name="Krishnakumar V."/>
            <person name="Chan A.P."/>
            <person name="Thibaud-Nissen F."/>
            <person name="Schobel S."/>
            <person name="Town C.D."/>
        </authorList>
    </citation>
    <scope>GENOME REANNOTATION</scope>
    <source>
        <strain evidence="4">cv. Columbia</strain>
    </source>
</reference>
<dbReference type="Gene3D" id="3.30.830.10">
    <property type="entry name" value="Metalloenzyme, LuxS/M16 peptidase-like"/>
    <property type="match status" value="2"/>
</dbReference>
<dbReference type="InParanoid" id="F4J3D6"/>
<evidence type="ECO:0000259" key="1">
    <source>
        <dbReference type="Pfam" id="PF16187"/>
    </source>
</evidence>
<dbReference type="SUPFAM" id="SSF63411">
    <property type="entry name" value="LuxS/MPP-like metallohydrolase"/>
    <property type="match status" value="2"/>
</dbReference>
<dbReference type="KEGG" id="ath:AT3G57460"/>
<dbReference type="STRING" id="3702.F4J3D6"/>
<evidence type="ECO:0000313" key="4">
    <source>
        <dbReference type="Proteomes" id="UP000006548"/>
    </source>
</evidence>
<name>F4J3D6_ARATH</name>
<dbReference type="RefSeq" id="NP_001319781.1">
    <property type="nucleotide sequence ID" value="NM_001339869.1"/>
</dbReference>
<dbReference type="Proteomes" id="UP000006548">
    <property type="component" value="Chromosome 3"/>
</dbReference>
<dbReference type="Pfam" id="PF16187">
    <property type="entry name" value="Peptidase_M16_M"/>
    <property type="match status" value="1"/>
</dbReference>
<dbReference type="InterPro" id="IPR032632">
    <property type="entry name" value="Peptidase_M16_M"/>
</dbReference>
<dbReference type="TAIR" id="AT3G57460"/>
<dbReference type="SMR" id="F4J3D6"/>
<sequence>MKDILGLLFRQIKLLQQSGVSQWIFDELSAIFEAEFHYQAKIDPISYAVNISSNMTNLLGIKYEGQTDKVEPWYNTAEKIIKFTIQMDFNCPLAVSSPATVVLSNSSVWLLVDYLNEYAYYAQAARLHYGLSLSDNGFELSLTGFNHKLRILLEAVIQKMANFQVKPDRFSVVKVTVLRELKKEELINFFDEYTKVGAPKRKSLSVCVYGNQHLKEMSSDKDKVVSTSIEIEDIVGFRNSQPLYASLKGCSQLKL</sequence>
<dbReference type="EMBL" id="CP002686">
    <property type="protein sequence ID" value="AEE79657.2"/>
    <property type="molecule type" value="Genomic_DNA"/>
</dbReference>
<evidence type="ECO:0000313" key="3">
    <source>
        <dbReference type="EMBL" id="AEE79657.2"/>
    </source>
</evidence>
<feature type="domain" description="Peptidase M16 middle/third" evidence="1">
    <location>
        <begin position="82"/>
        <end position="187"/>
    </location>
</feature>
<keyword evidence="4" id="KW-1185">Reference proteome</keyword>
<dbReference type="PaxDb" id="3702-AT3G57460.1"/>
<dbReference type="eggNOG" id="KOG0959">
    <property type="taxonomic scope" value="Eukaryota"/>
</dbReference>